<protein>
    <recommendedName>
        <fullName evidence="3">Transposase IS4-like domain-containing protein</fullName>
    </recommendedName>
</protein>
<dbReference type="Proteomes" id="UP000182278">
    <property type="component" value="Unassembled WGS sequence"/>
</dbReference>
<organism evidence="1 2">
    <name type="scientific">Candidatus Desantisbacteria bacterium CG1_02_38_46</name>
    <dbReference type="NCBI Taxonomy" id="1817893"/>
    <lineage>
        <taxon>Bacteria</taxon>
        <taxon>Candidatus Desantisiibacteriota</taxon>
    </lineage>
</organism>
<dbReference type="EMBL" id="MNUO01000032">
    <property type="protein sequence ID" value="OIN97876.1"/>
    <property type="molecule type" value="Genomic_DNA"/>
</dbReference>
<evidence type="ECO:0000313" key="2">
    <source>
        <dbReference type="Proteomes" id="UP000182278"/>
    </source>
</evidence>
<reference evidence="1 2" key="1">
    <citation type="journal article" date="2016" name="Environ. Microbiol.">
        <title>Genomic resolution of a cold subsurface aquifer community provides metabolic insights for novel microbes adapted to high CO concentrations.</title>
        <authorList>
            <person name="Probst A.J."/>
            <person name="Castelle C.J."/>
            <person name="Singh A."/>
            <person name="Brown C.T."/>
            <person name="Anantharaman K."/>
            <person name="Sharon I."/>
            <person name="Hug L.A."/>
            <person name="Burstein D."/>
            <person name="Emerson J.B."/>
            <person name="Thomas B.C."/>
            <person name="Banfield J.F."/>
        </authorList>
    </citation>
    <scope>NUCLEOTIDE SEQUENCE [LARGE SCALE GENOMIC DNA]</scope>
    <source>
        <strain evidence="1">CG1_02_38_46</strain>
    </source>
</reference>
<feature type="non-terminal residue" evidence="1">
    <location>
        <position position="1"/>
    </location>
</feature>
<comment type="caution">
    <text evidence="1">The sequence shown here is derived from an EMBL/GenBank/DDBJ whole genome shotgun (WGS) entry which is preliminary data.</text>
</comment>
<gene>
    <name evidence="1" type="ORF">AUJ66_02035</name>
</gene>
<dbReference type="AlphaFoldDB" id="A0A1J4SGY3"/>
<evidence type="ECO:0008006" key="3">
    <source>
        <dbReference type="Google" id="ProtNLM"/>
    </source>
</evidence>
<evidence type="ECO:0000313" key="1">
    <source>
        <dbReference type="EMBL" id="OIN97876.1"/>
    </source>
</evidence>
<dbReference type="STRING" id="1817893.AUJ66_02035"/>
<sequence length="579" mass="67855">QYNTKRRLSMDKNFFLHPQDPMQRRYEILRAYFVEELNAEEVANRCDCSIHTVYGLLKQYRKKEEVNFFLPLKQGPKGHRPYVENLKEQAISLRKRNYSIYEIEETLSRNVQRIAPKTIDFILKEDGFSKLFRRTNAERLEALQARREYPEESSIQGFATVPQVSTIYGGTFLFIPLILELELDKLLQGISFYGSKQIPSLNYLLSYLGLKLLGKERLCHIEDFNFDYGIGSFAGLNVLPKCAAITQYSYRNPGSLTVQLVKGFLKILHGRNLVKGNYINLDFHSIPHYGDESQLQNNWIPTRGKSMKSILSFFAQDLETTYLCYANADIEREESSDEVLKFVDFYNSTTGKLPHCLVFDSKLTTYRNMDTLNQKGILFITLRNRGKYIHKKIAKIQEWEKVTIDNLKRKYKNLNAFSELVDLKDYQGKIRQIIVTGTGRELPMVLLTNDKESTIKETITTYTHRWLIELNIGENVDFFNLNALSSPIVVKVNFDIAMTLIANTLYKLLVREIRKFQKSRPKTIFRSFIESRAKIDIEKDLITVKFEKRSFNPLIMDWVRKRQNILVPWMGNRRLRFKF</sequence>
<accession>A0A1J4SGY3</accession>
<name>A0A1J4SGY3_9BACT</name>
<proteinExistence type="predicted"/>